<dbReference type="EMBL" id="JAADJZ010000015">
    <property type="protein sequence ID" value="KAF2869628.1"/>
    <property type="molecule type" value="Genomic_DNA"/>
</dbReference>
<evidence type="ECO:0000256" key="5">
    <source>
        <dbReference type="SAM" id="MobiDB-lite"/>
    </source>
</evidence>
<dbReference type="FunFam" id="1.20.1250.20:FF:000196">
    <property type="entry name" value="MFS toxin efflux pump (AflT)"/>
    <property type="match status" value="1"/>
</dbReference>
<feature type="transmembrane region" description="Helical" evidence="6">
    <location>
        <begin position="273"/>
        <end position="294"/>
    </location>
</feature>
<organism evidence="8 9">
    <name type="scientific">Massariosphaeria phaeospora</name>
    <dbReference type="NCBI Taxonomy" id="100035"/>
    <lineage>
        <taxon>Eukaryota</taxon>
        <taxon>Fungi</taxon>
        <taxon>Dikarya</taxon>
        <taxon>Ascomycota</taxon>
        <taxon>Pezizomycotina</taxon>
        <taxon>Dothideomycetes</taxon>
        <taxon>Pleosporomycetidae</taxon>
        <taxon>Pleosporales</taxon>
        <taxon>Pleosporales incertae sedis</taxon>
        <taxon>Massariosphaeria</taxon>
    </lineage>
</organism>
<dbReference type="InterPro" id="IPR011701">
    <property type="entry name" value="MFS"/>
</dbReference>
<dbReference type="InterPro" id="IPR020846">
    <property type="entry name" value="MFS_dom"/>
</dbReference>
<evidence type="ECO:0000313" key="9">
    <source>
        <dbReference type="Proteomes" id="UP000481861"/>
    </source>
</evidence>
<feature type="transmembrane region" description="Helical" evidence="6">
    <location>
        <begin position="44"/>
        <end position="70"/>
    </location>
</feature>
<evidence type="ECO:0000256" key="1">
    <source>
        <dbReference type="ARBA" id="ARBA00004141"/>
    </source>
</evidence>
<feature type="transmembrane region" description="Helical" evidence="6">
    <location>
        <begin position="170"/>
        <end position="188"/>
    </location>
</feature>
<accession>A0A7C8I354</accession>
<evidence type="ECO:0000313" key="8">
    <source>
        <dbReference type="EMBL" id="KAF2869628.1"/>
    </source>
</evidence>
<feature type="transmembrane region" description="Helical" evidence="6">
    <location>
        <begin position="354"/>
        <end position="373"/>
    </location>
</feature>
<evidence type="ECO:0000259" key="7">
    <source>
        <dbReference type="PROSITE" id="PS50850"/>
    </source>
</evidence>
<dbReference type="PANTHER" id="PTHR23501:SF199">
    <property type="entry name" value="MFS EFFLUX TRANSPORTER INPD-RELATED"/>
    <property type="match status" value="1"/>
</dbReference>
<evidence type="ECO:0000256" key="3">
    <source>
        <dbReference type="ARBA" id="ARBA00022989"/>
    </source>
</evidence>
<feature type="region of interest" description="Disordered" evidence="5">
    <location>
        <begin position="1"/>
        <end position="28"/>
    </location>
</feature>
<gene>
    <name evidence="8" type="ORF">BDV95DRAFT_523388</name>
</gene>
<name>A0A7C8I354_9PLEO</name>
<dbReference type="OrthoDB" id="10021397at2759"/>
<dbReference type="PROSITE" id="PS50850">
    <property type="entry name" value="MFS"/>
    <property type="match status" value="1"/>
</dbReference>
<feature type="domain" description="Major facilitator superfamily (MFS) profile" evidence="7">
    <location>
        <begin position="47"/>
        <end position="535"/>
    </location>
</feature>
<feature type="transmembrane region" description="Helical" evidence="6">
    <location>
        <begin position="82"/>
        <end position="101"/>
    </location>
</feature>
<feature type="transmembrane region" description="Helical" evidence="6">
    <location>
        <begin position="435"/>
        <end position="456"/>
    </location>
</feature>
<proteinExistence type="predicted"/>
<keyword evidence="9" id="KW-1185">Reference proteome</keyword>
<reference evidence="8 9" key="1">
    <citation type="submission" date="2020-01" db="EMBL/GenBank/DDBJ databases">
        <authorList>
            <consortium name="DOE Joint Genome Institute"/>
            <person name="Haridas S."/>
            <person name="Albert R."/>
            <person name="Binder M."/>
            <person name="Bloem J."/>
            <person name="Labutti K."/>
            <person name="Salamov A."/>
            <person name="Andreopoulos B."/>
            <person name="Baker S.E."/>
            <person name="Barry K."/>
            <person name="Bills G."/>
            <person name="Bluhm B.H."/>
            <person name="Cannon C."/>
            <person name="Castanera R."/>
            <person name="Culley D.E."/>
            <person name="Daum C."/>
            <person name="Ezra D."/>
            <person name="Gonzalez J.B."/>
            <person name="Henrissat B."/>
            <person name="Kuo A."/>
            <person name="Liang C."/>
            <person name="Lipzen A."/>
            <person name="Lutzoni F."/>
            <person name="Magnuson J."/>
            <person name="Mondo S."/>
            <person name="Nolan M."/>
            <person name="Ohm R."/>
            <person name="Pangilinan J."/>
            <person name="Park H.-J.H."/>
            <person name="Ramirez L."/>
            <person name="Alfaro M."/>
            <person name="Sun H."/>
            <person name="Tritt A."/>
            <person name="Yoshinaga Y."/>
            <person name="Zwiers L.-H.L."/>
            <person name="Turgeon B.G."/>
            <person name="Goodwin S.B."/>
            <person name="Spatafora J.W."/>
            <person name="Crous P.W."/>
            <person name="Grigoriev I.V."/>
        </authorList>
    </citation>
    <scope>NUCLEOTIDE SEQUENCE [LARGE SCALE GENOMIC DNA]</scope>
    <source>
        <strain evidence="8 9">CBS 611.86</strain>
    </source>
</reference>
<dbReference type="Gene3D" id="1.20.1250.20">
    <property type="entry name" value="MFS general substrate transporter like domains"/>
    <property type="match status" value="2"/>
</dbReference>
<evidence type="ECO:0000256" key="2">
    <source>
        <dbReference type="ARBA" id="ARBA00022692"/>
    </source>
</evidence>
<feature type="transmembrane region" description="Helical" evidence="6">
    <location>
        <begin position="200"/>
        <end position="220"/>
    </location>
</feature>
<feature type="transmembrane region" description="Helical" evidence="6">
    <location>
        <begin position="142"/>
        <end position="164"/>
    </location>
</feature>
<keyword evidence="4 6" id="KW-0472">Membrane</keyword>
<feature type="compositionally biased region" description="Basic and acidic residues" evidence="5">
    <location>
        <begin position="1"/>
        <end position="16"/>
    </location>
</feature>
<dbReference type="GO" id="GO:0022857">
    <property type="term" value="F:transmembrane transporter activity"/>
    <property type="evidence" value="ECO:0007669"/>
    <property type="project" value="InterPro"/>
</dbReference>
<dbReference type="CDD" id="cd17502">
    <property type="entry name" value="MFS_Azr1_MDR_like"/>
    <property type="match status" value="1"/>
</dbReference>
<comment type="subcellular location">
    <subcellularLocation>
        <location evidence="1">Membrane</location>
        <topology evidence="1">Multi-pass membrane protein</topology>
    </subcellularLocation>
</comment>
<evidence type="ECO:0000256" key="6">
    <source>
        <dbReference type="SAM" id="Phobius"/>
    </source>
</evidence>
<protein>
    <submittedName>
        <fullName evidence="8">Putative efflux pump antibiotic resistance protein</fullName>
    </submittedName>
</protein>
<feature type="transmembrane region" description="Helical" evidence="6">
    <location>
        <begin position="379"/>
        <end position="397"/>
    </location>
</feature>
<dbReference type="PANTHER" id="PTHR23501">
    <property type="entry name" value="MAJOR FACILITATOR SUPERFAMILY"/>
    <property type="match status" value="1"/>
</dbReference>
<feature type="transmembrane region" description="Helical" evidence="6">
    <location>
        <begin position="409"/>
        <end position="429"/>
    </location>
</feature>
<dbReference type="SUPFAM" id="SSF103473">
    <property type="entry name" value="MFS general substrate transporter"/>
    <property type="match status" value="1"/>
</dbReference>
<dbReference type="Pfam" id="PF07690">
    <property type="entry name" value="MFS_1"/>
    <property type="match status" value="1"/>
</dbReference>
<comment type="caution">
    <text evidence="8">The sequence shown here is derived from an EMBL/GenBank/DDBJ whole genome shotgun (WGS) entry which is preliminary data.</text>
</comment>
<keyword evidence="3 6" id="KW-1133">Transmembrane helix</keyword>
<evidence type="ECO:0000256" key="4">
    <source>
        <dbReference type="ARBA" id="ARBA00023136"/>
    </source>
</evidence>
<feature type="transmembrane region" description="Helical" evidence="6">
    <location>
        <begin position="310"/>
        <end position="333"/>
    </location>
</feature>
<dbReference type="AlphaFoldDB" id="A0A7C8I354"/>
<dbReference type="InterPro" id="IPR036259">
    <property type="entry name" value="MFS_trans_sf"/>
</dbReference>
<dbReference type="Proteomes" id="UP000481861">
    <property type="component" value="Unassembled WGS sequence"/>
</dbReference>
<keyword evidence="2 6" id="KW-0812">Transmembrane</keyword>
<feature type="transmembrane region" description="Helical" evidence="6">
    <location>
        <begin position="107"/>
        <end position="130"/>
    </location>
</feature>
<sequence length="553" mass="59635">MHHQERPDDAPAEKSVETAVPEYSDSSGIHKNENEIEYPGTLKLWVIVFTLCLSLFLCGLDQTVITTAVPAITDDFHALEDIGWYTSAYLVTTATLTLAYGRLYTFFSIKIIFLIALFIFEVGSIVCATAQSSYALIIGRAVAGAGASGIFPGCSLILMCSAPLQKRPLYLGIITAMFGIASIAGPYIGGAFTDRASWRWCFWINLPLGGLTVLIIALFVKTPVNAAFRESTTLEKVKKLDLPGLVLVIASLICLILALQWGGAIYPWNDGRVVALLVVFAVLFLAFIGSQYFLPNSRTLPNVVLRSRSIWFAFLFAAFISGSMFVVITYVPIYFQAIKGVSALGSGSRVTPTILGFLVFTIISGVVTTITGYYNPSMIMASILSSVGSGLLTTLVVNTGSPKWIGYQALYGFGIGFGLQQPLLVAQTVLPEADVPSGVALINLAQMLGGAVFVAVSQNVFQNKLEQDIRGLVPNFDTSRIFTMGARDFFALFQPDELSQVLPLYCKAITTTFYISTAICAASIIGALGTEWTSTKKKTTENAGGEITQKLEG</sequence>
<feature type="transmembrane region" description="Helical" evidence="6">
    <location>
        <begin position="240"/>
        <end position="261"/>
    </location>
</feature>
<dbReference type="GO" id="GO:0005886">
    <property type="term" value="C:plasma membrane"/>
    <property type="evidence" value="ECO:0007669"/>
    <property type="project" value="TreeGrafter"/>
</dbReference>
<dbReference type="FunFam" id="1.20.1720.10:FF:000012">
    <property type="entry name" value="MFS toxin efflux pump (AflT)"/>
    <property type="match status" value="1"/>
</dbReference>